<evidence type="ECO:0000256" key="1">
    <source>
        <dbReference type="ARBA" id="ARBA00005614"/>
    </source>
</evidence>
<evidence type="ECO:0000313" key="8">
    <source>
        <dbReference type="Proteomes" id="UP001597201"/>
    </source>
</evidence>
<organism evidence="7 8">
    <name type="scientific">Namhaeicola litoreus</name>
    <dbReference type="NCBI Taxonomy" id="1052145"/>
    <lineage>
        <taxon>Bacteria</taxon>
        <taxon>Pseudomonadati</taxon>
        <taxon>Bacteroidota</taxon>
        <taxon>Flavobacteriia</taxon>
        <taxon>Flavobacteriales</taxon>
        <taxon>Flavobacteriaceae</taxon>
        <taxon>Namhaeicola</taxon>
    </lineage>
</organism>
<dbReference type="EC" id="3.6.1.7" evidence="2 4"/>
<evidence type="ECO:0000256" key="4">
    <source>
        <dbReference type="PROSITE-ProRule" id="PRU00520"/>
    </source>
</evidence>
<dbReference type="Gene3D" id="3.30.70.100">
    <property type="match status" value="1"/>
</dbReference>
<dbReference type="InterPro" id="IPR001792">
    <property type="entry name" value="Acylphosphatase-like_dom"/>
</dbReference>
<dbReference type="Proteomes" id="UP001597201">
    <property type="component" value="Unassembled WGS sequence"/>
</dbReference>
<feature type="active site" evidence="4">
    <location>
        <position position="20"/>
    </location>
</feature>
<comment type="catalytic activity">
    <reaction evidence="3 4">
        <text>an acyl phosphate + H2O = a carboxylate + phosphate + H(+)</text>
        <dbReference type="Rhea" id="RHEA:14965"/>
        <dbReference type="ChEBI" id="CHEBI:15377"/>
        <dbReference type="ChEBI" id="CHEBI:15378"/>
        <dbReference type="ChEBI" id="CHEBI:29067"/>
        <dbReference type="ChEBI" id="CHEBI:43474"/>
        <dbReference type="ChEBI" id="CHEBI:59918"/>
        <dbReference type="EC" id="3.6.1.7"/>
    </reaction>
</comment>
<dbReference type="InterPro" id="IPR020456">
    <property type="entry name" value="Acylphosphatase"/>
</dbReference>
<dbReference type="RefSeq" id="WP_377179815.1">
    <property type="nucleotide sequence ID" value="NZ_JBHTMY010000003.1"/>
</dbReference>
<evidence type="ECO:0000256" key="2">
    <source>
        <dbReference type="ARBA" id="ARBA00012150"/>
    </source>
</evidence>
<dbReference type="Pfam" id="PF00708">
    <property type="entry name" value="Acylphosphatase"/>
    <property type="match status" value="1"/>
</dbReference>
<proteinExistence type="inferred from homology"/>
<dbReference type="PANTHER" id="PTHR47268">
    <property type="entry name" value="ACYLPHOSPHATASE"/>
    <property type="match status" value="1"/>
</dbReference>
<evidence type="ECO:0000313" key="7">
    <source>
        <dbReference type="EMBL" id="MFD1316641.1"/>
    </source>
</evidence>
<dbReference type="EMBL" id="JBHTMY010000003">
    <property type="protein sequence ID" value="MFD1316641.1"/>
    <property type="molecule type" value="Genomic_DNA"/>
</dbReference>
<evidence type="ECO:0000256" key="5">
    <source>
        <dbReference type="RuleBase" id="RU004168"/>
    </source>
</evidence>
<feature type="domain" description="Acylphosphatase-like" evidence="6">
    <location>
        <begin position="5"/>
        <end position="91"/>
    </location>
</feature>
<dbReference type="InterPro" id="IPR036046">
    <property type="entry name" value="Acylphosphatase-like_dom_sf"/>
</dbReference>
<accession>A0ABW3Y477</accession>
<evidence type="ECO:0000256" key="3">
    <source>
        <dbReference type="ARBA" id="ARBA00047645"/>
    </source>
</evidence>
<dbReference type="PROSITE" id="PS51160">
    <property type="entry name" value="ACYLPHOSPHATASE_3"/>
    <property type="match status" value="1"/>
</dbReference>
<dbReference type="PROSITE" id="PS00151">
    <property type="entry name" value="ACYLPHOSPHATASE_2"/>
    <property type="match status" value="1"/>
</dbReference>
<reference evidence="8" key="1">
    <citation type="journal article" date="2019" name="Int. J. Syst. Evol. Microbiol.">
        <title>The Global Catalogue of Microorganisms (GCM) 10K type strain sequencing project: providing services to taxonomists for standard genome sequencing and annotation.</title>
        <authorList>
            <consortium name="The Broad Institute Genomics Platform"/>
            <consortium name="The Broad Institute Genome Sequencing Center for Infectious Disease"/>
            <person name="Wu L."/>
            <person name="Ma J."/>
        </authorList>
    </citation>
    <scope>NUCLEOTIDE SEQUENCE [LARGE SCALE GENOMIC DNA]</scope>
    <source>
        <strain evidence="8">CCUG 61485</strain>
    </source>
</reference>
<keyword evidence="4" id="KW-0378">Hydrolase</keyword>
<gene>
    <name evidence="7" type="ORF">ACFQ39_13530</name>
</gene>
<protein>
    <recommendedName>
        <fullName evidence="2 4">acylphosphatase</fullName>
        <ecNumber evidence="2 4">3.6.1.7</ecNumber>
    </recommendedName>
</protein>
<dbReference type="SUPFAM" id="SSF54975">
    <property type="entry name" value="Acylphosphatase/BLUF domain-like"/>
    <property type="match status" value="1"/>
</dbReference>
<feature type="active site" evidence="4">
    <location>
        <position position="38"/>
    </location>
</feature>
<dbReference type="InterPro" id="IPR017968">
    <property type="entry name" value="Acylphosphatase_CS"/>
</dbReference>
<keyword evidence="8" id="KW-1185">Reference proteome</keyword>
<evidence type="ECO:0000259" key="6">
    <source>
        <dbReference type="PROSITE" id="PS51160"/>
    </source>
</evidence>
<sequence>MEKKHFNIIVKGKVQGVWYRKFASDHALSFDLKGFVKNLNNGNVYVEVEGEMIKIEKFINLLKEGPPLAKVLEVIVQEEKYSDFEDFKISR</sequence>
<name>A0ABW3Y477_9FLAO</name>
<comment type="caution">
    <text evidence="7">The sequence shown here is derived from an EMBL/GenBank/DDBJ whole genome shotgun (WGS) entry which is preliminary data.</text>
</comment>
<comment type="similarity">
    <text evidence="1 5">Belongs to the acylphosphatase family.</text>
</comment>
<dbReference type="PANTHER" id="PTHR47268:SF4">
    <property type="entry name" value="ACYLPHOSPHATASE"/>
    <property type="match status" value="1"/>
</dbReference>